<comment type="function">
    <text evidence="10">Forms passive diffusion pores that allow small molecular weight hydrophilic materials across the outer membrane.</text>
</comment>
<dbReference type="InterPro" id="IPR003684">
    <property type="entry name" value="Porin_alphabac"/>
</dbReference>
<dbReference type="AlphaFoldDB" id="A0A6C1K9S1"/>
<organism evidence="11 12">
    <name type="scientific">Xanthobacter autotrophicus</name>
    <dbReference type="NCBI Taxonomy" id="280"/>
    <lineage>
        <taxon>Bacteria</taxon>
        <taxon>Pseudomonadati</taxon>
        <taxon>Pseudomonadota</taxon>
        <taxon>Alphaproteobacteria</taxon>
        <taxon>Hyphomicrobiales</taxon>
        <taxon>Xanthobacteraceae</taxon>
        <taxon>Xanthobacter</taxon>
    </lineage>
</organism>
<evidence type="ECO:0000313" key="11">
    <source>
        <dbReference type="EMBL" id="TLX40890.1"/>
    </source>
</evidence>
<keyword evidence="4 10" id="KW-0812">Transmembrane</keyword>
<evidence type="ECO:0000256" key="6">
    <source>
        <dbReference type="ARBA" id="ARBA00023065"/>
    </source>
</evidence>
<accession>A0A6C1K9S1</accession>
<evidence type="ECO:0000256" key="1">
    <source>
        <dbReference type="ARBA" id="ARBA00009521"/>
    </source>
</evidence>
<dbReference type="Pfam" id="PF02530">
    <property type="entry name" value="Porin_2"/>
    <property type="match status" value="1"/>
</dbReference>
<keyword evidence="5 10" id="KW-0732">Signal</keyword>
<dbReference type="RefSeq" id="WP_138401404.1">
    <property type="nucleotide sequence ID" value="NZ_JBAFVI010000007.1"/>
</dbReference>
<proteinExistence type="inferred from homology"/>
<dbReference type="GO" id="GO:0046930">
    <property type="term" value="C:pore complex"/>
    <property type="evidence" value="ECO:0007669"/>
    <property type="project" value="UniProtKB-KW"/>
</dbReference>
<sequence length="491" mass="51307">MTGRSWAPRGAVSLVCLTTLLAPCMAEAADLPVKAQAAENVKVCAAYGPGFYYIPGTDTCLRVGGWARMDTYMNVAAIFSQGSAFGGPGYSPFAFPFRDAHDADYFTQGRGVAEIDARTQTDYGTLRSYFRGGAEWDSQTGPGNGPGPALYVERIFIQFAGLTFGYTQSFFDTGIGYSIATLFAGSNTWNTTAAYTAEFGNGLSASIAIEDAANRTTGVQATGVSITGVTSPSDFPFVSGGTGVPLLYSNYQAGQQTPDIVANLRAEGSWGLVQLAGALHQVEAMPPAYLGAAFIGSSSTSQWGYALGAYTEIRLPFIAAGDSLYLQANYSEGALNYAGLAAGNQNRLQAIGFVPLTSYGLMSGAYYPLADAVMGPDGSYEMVGAWAIQGQFRHFWVPAVRSAVFGGYVSVDVPTNVVGAASFAMWQAGVNTFWSPVRNLDIGAEVVYTAVDGSRPLGITNAVSASGAVIPTLVGGSANAVSGAVRIQRSF</sequence>
<evidence type="ECO:0000313" key="12">
    <source>
        <dbReference type="Proteomes" id="UP000305131"/>
    </source>
</evidence>
<evidence type="ECO:0000256" key="9">
    <source>
        <dbReference type="ARBA" id="ARBA00023237"/>
    </source>
</evidence>
<name>A0A6C1K9S1_XANAU</name>
<evidence type="ECO:0000256" key="3">
    <source>
        <dbReference type="ARBA" id="ARBA00022452"/>
    </source>
</evidence>
<gene>
    <name evidence="11" type="ORF">FBQ73_20770</name>
</gene>
<evidence type="ECO:0000256" key="10">
    <source>
        <dbReference type="RuleBase" id="RU364005"/>
    </source>
</evidence>
<feature type="chain" id="PRO_5025712667" description="Porin" evidence="10">
    <location>
        <begin position="29"/>
        <end position="491"/>
    </location>
</feature>
<evidence type="ECO:0000256" key="5">
    <source>
        <dbReference type="ARBA" id="ARBA00022729"/>
    </source>
</evidence>
<evidence type="ECO:0000256" key="8">
    <source>
        <dbReference type="ARBA" id="ARBA00023136"/>
    </source>
</evidence>
<dbReference type="Proteomes" id="UP000305131">
    <property type="component" value="Unassembled WGS sequence"/>
</dbReference>
<comment type="domain">
    <text evidence="10">Consists of 16-stranded beta-barrel sheets, with large surface-exposed loops, that form a transmembrane pore at the center of each barrel. The pore is partially ocluded by a peptide loop that folds into the pore lumen.</text>
</comment>
<keyword evidence="9 10" id="KW-0998">Cell outer membrane</keyword>
<keyword evidence="7 10" id="KW-0626">Porin</keyword>
<reference evidence="11 12" key="1">
    <citation type="submission" date="2019-05" db="EMBL/GenBank/DDBJ databases">
        <authorList>
            <person name="Zhou X."/>
        </authorList>
    </citation>
    <scope>NUCLEOTIDE SEQUENCE [LARGE SCALE GENOMIC DNA]</scope>
    <source>
        <strain evidence="11 12">DSM 432</strain>
    </source>
</reference>
<dbReference type="GO" id="GO:0006811">
    <property type="term" value="P:monoatomic ion transport"/>
    <property type="evidence" value="ECO:0007669"/>
    <property type="project" value="UniProtKB-KW"/>
</dbReference>
<evidence type="ECO:0000256" key="4">
    <source>
        <dbReference type="ARBA" id="ARBA00022692"/>
    </source>
</evidence>
<evidence type="ECO:0000256" key="7">
    <source>
        <dbReference type="ARBA" id="ARBA00023114"/>
    </source>
</evidence>
<comment type="similarity">
    <text evidence="1 10">Belongs to the alphaproteobacteria porin family.</text>
</comment>
<feature type="signal peptide" evidence="10">
    <location>
        <begin position="1"/>
        <end position="28"/>
    </location>
</feature>
<dbReference type="OrthoDB" id="7801681at2"/>
<comment type="caution">
    <text evidence="11">The sequence shown here is derived from an EMBL/GenBank/DDBJ whole genome shotgun (WGS) entry which is preliminary data.</text>
</comment>
<dbReference type="EMBL" id="VAUP01000041">
    <property type="protein sequence ID" value="TLX40890.1"/>
    <property type="molecule type" value="Genomic_DNA"/>
</dbReference>
<dbReference type="GO" id="GO:0015288">
    <property type="term" value="F:porin activity"/>
    <property type="evidence" value="ECO:0007669"/>
    <property type="project" value="UniProtKB-KW"/>
</dbReference>
<keyword evidence="3 10" id="KW-1134">Transmembrane beta strand</keyword>
<keyword evidence="2 10" id="KW-0813">Transport</keyword>
<keyword evidence="8 10" id="KW-0472">Membrane</keyword>
<evidence type="ECO:0000256" key="2">
    <source>
        <dbReference type="ARBA" id="ARBA00022448"/>
    </source>
</evidence>
<keyword evidence="6 10" id="KW-0406">Ion transport</keyword>
<dbReference type="GeneID" id="95775891"/>
<dbReference type="GO" id="GO:0009279">
    <property type="term" value="C:cell outer membrane"/>
    <property type="evidence" value="ECO:0007669"/>
    <property type="project" value="UniProtKB-SubCell"/>
</dbReference>
<protein>
    <recommendedName>
        <fullName evidence="10">Porin</fullName>
    </recommendedName>
</protein>
<comment type="subcellular location">
    <subcellularLocation>
        <location evidence="10">Cell outer membrane</location>
        <topology evidence="10">Multi-pass membrane protein</topology>
    </subcellularLocation>
</comment>